<keyword evidence="1" id="KW-1133">Transmembrane helix</keyword>
<dbReference type="EMBL" id="VWSH01000001">
    <property type="protein sequence ID" value="KAA5537460.1"/>
    <property type="molecule type" value="Genomic_DNA"/>
</dbReference>
<keyword evidence="1" id="KW-0812">Transmembrane</keyword>
<dbReference type="PRINTS" id="PR00834">
    <property type="entry name" value="PROTEASES2C"/>
</dbReference>
<feature type="transmembrane region" description="Helical" evidence="1">
    <location>
        <begin position="94"/>
        <end position="116"/>
    </location>
</feature>
<dbReference type="InterPro" id="IPR009003">
    <property type="entry name" value="Peptidase_S1_PA"/>
</dbReference>
<dbReference type="SUPFAM" id="SSF50494">
    <property type="entry name" value="Trypsin-like serine proteases"/>
    <property type="match status" value="1"/>
</dbReference>
<evidence type="ECO:0000256" key="1">
    <source>
        <dbReference type="SAM" id="Phobius"/>
    </source>
</evidence>
<dbReference type="InterPro" id="IPR043504">
    <property type="entry name" value="Peptidase_S1_PA_chymotrypsin"/>
</dbReference>
<dbReference type="GO" id="GO:0006508">
    <property type="term" value="P:proteolysis"/>
    <property type="evidence" value="ECO:0007669"/>
    <property type="project" value="InterPro"/>
</dbReference>
<dbReference type="Gene3D" id="2.40.10.10">
    <property type="entry name" value="Trypsin-like serine proteases"/>
    <property type="match status" value="2"/>
</dbReference>
<sequence>MISEQNINEWAERYFQSELSEQEMKQLNEALDADEVLQFQWDRTIEILNVFRSGNERKDIRNLIQSVAANPAEWAVDNTPPNNQTSNTIPFRKYLRVTAAVASLVLCSSLLTYTVMNKNSGSVNLHQYQSLRRDLEHVKDSQSKIIDSLNKQKAKDAASQQIDESALYGGTGFAISNDGYIATNYHVVDGANAIYIQTSKGDKKAFIVAREPKSDIAILKIEDKDFKFSKSSLPYSISKSASSIGQQVFSIGYPKDDIVYNQGYISCQKGYDGDMESYQLEMTANPGQSGSPVFDRAGNVIAVITGKQSNTSGTTYAVQTSALINLVQSLPKSQHIVLQTGTKVGKPERTEQVNKMKDFVFSIKVN</sequence>
<evidence type="ECO:0000313" key="2">
    <source>
        <dbReference type="EMBL" id="KAA5537460.1"/>
    </source>
</evidence>
<keyword evidence="3" id="KW-1185">Reference proteome</keyword>
<reference evidence="2 3" key="1">
    <citation type="submission" date="2019-09" db="EMBL/GenBank/DDBJ databases">
        <title>Genome sequence and assembly of Taibaiella sp.</title>
        <authorList>
            <person name="Chhetri G."/>
        </authorList>
    </citation>
    <scope>NUCLEOTIDE SEQUENCE [LARGE SCALE GENOMIC DNA]</scope>
    <source>
        <strain evidence="2 3">KVB11</strain>
    </source>
</reference>
<evidence type="ECO:0000313" key="3">
    <source>
        <dbReference type="Proteomes" id="UP000323632"/>
    </source>
</evidence>
<organism evidence="2 3">
    <name type="scientific">Taibaiella lutea</name>
    <dbReference type="NCBI Taxonomy" id="2608001"/>
    <lineage>
        <taxon>Bacteria</taxon>
        <taxon>Pseudomonadati</taxon>
        <taxon>Bacteroidota</taxon>
        <taxon>Chitinophagia</taxon>
        <taxon>Chitinophagales</taxon>
        <taxon>Chitinophagaceae</taxon>
        <taxon>Taibaiella</taxon>
    </lineage>
</organism>
<dbReference type="PANTHER" id="PTHR43019:SF23">
    <property type="entry name" value="PROTEASE DO-LIKE 5, CHLOROPLASTIC"/>
    <property type="match status" value="1"/>
</dbReference>
<dbReference type="GO" id="GO:0004252">
    <property type="term" value="F:serine-type endopeptidase activity"/>
    <property type="evidence" value="ECO:0007669"/>
    <property type="project" value="InterPro"/>
</dbReference>
<dbReference type="AlphaFoldDB" id="A0A5M6CSV0"/>
<protein>
    <submittedName>
        <fullName evidence="2">Trypsin-like peptidase domain-containing protein</fullName>
    </submittedName>
</protein>
<dbReference type="RefSeq" id="WP_150032036.1">
    <property type="nucleotide sequence ID" value="NZ_VWSH01000001.1"/>
</dbReference>
<gene>
    <name evidence="2" type="ORF">F0919_07230</name>
</gene>
<accession>A0A5M6CSV0</accession>
<dbReference type="Pfam" id="PF13365">
    <property type="entry name" value="Trypsin_2"/>
    <property type="match status" value="1"/>
</dbReference>
<proteinExistence type="predicted"/>
<comment type="caution">
    <text evidence="2">The sequence shown here is derived from an EMBL/GenBank/DDBJ whole genome shotgun (WGS) entry which is preliminary data.</text>
</comment>
<name>A0A5M6CSV0_9BACT</name>
<dbReference type="Proteomes" id="UP000323632">
    <property type="component" value="Unassembled WGS sequence"/>
</dbReference>
<dbReference type="InterPro" id="IPR001940">
    <property type="entry name" value="Peptidase_S1C"/>
</dbReference>
<dbReference type="PANTHER" id="PTHR43019">
    <property type="entry name" value="SERINE ENDOPROTEASE DEGS"/>
    <property type="match status" value="1"/>
</dbReference>
<keyword evidence="1" id="KW-0472">Membrane</keyword>